<accession>A0A6A8DLK2</accession>
<organism evidence="8 9">
    <name type="scientific">Aquibacillus halophilus</name>
    <dbReference type="NCBI Taxonomy" id="930132"/>
    <lineage>
        <taxon>Bacteria</taxon>
        <taxon>Bacillati</taxon>
        <taxon>Bacillota</taxon>
        <taxon>Bacilli</taxon>
        <taxon>Bacillales</taxon>
        <taxon>Bacillaceae</taxon>
        <taxon>Aquibacillus</taxon>
    </lineage>
</organism>
<keyword evidence="3 6" id="KW-0812">Transmembrane</keyword>
<reference evidence="8" key="1">
    <citation type="submission" date="2019-11" db="EMBL/GenBank/DDBJ databases">
        <authorList>
            <person name="Li J."/>
        </authorList>
    </citation>
    <scope>NUCLEOTIDE SEQUENCE</scope>
    <source>
        <strain evidence="8">B6B</strain>
    </source>
</reference>
<dbReference type="RefSeq" id="WP_153735796.1">
    <property type="nucleotide sequence ID" value="NZ_WJNG01000004.1"/>
</dbReference>
<keyword evidence="5 6" id="KW-0472">Membrane</keyword>
<dbReference type="OrthoDB" id="357521at2"/>
<keyword evidence="9" id="KW-1185">Reference proteome</keyword>
<gene>
    <name evidence="8" type="ORF">GH741_05510</name>
</gene>
<feature type="transmembrane region" description="Helical" evidence="6">
    <location>
        <begin position="119"/>
        <end position="141"/>
    </location>
</feature>
<comment type="caution">
    <text evidence="8">The sequence shown here is derived from an EMBL/GenBank/DDBJ whole genome shotgun (WGS) entry which is preliminary data.</text>
</comment>
<dbReference type="InterPro" id="IPR052984">
    <property type="entry name" value="UPF0421"/>
</dbReference>
<evidence type="ECO:0000313" key="9">
    <source>
        <dbReference type="Proteomes" id="UP000799092"/>
    </source>
</evidence>
<name>A0A6A8DLK2_9BACI</name>
<dbReference type="Gene3D" id="1.20.120.940">
    <property type="entry name" value="Putative aromatic acid exporter, C-terminal domain"/>
    <property type="match status" value="1"/>
</dbReference>
<evidence type="ECO:0000256" key="3">
    <source>
        <dbReference type="ARBA" id="ARBA00022692"/>
    </source>
</evidence>
<evidence type="ECO:0000256" key="4">
    <source>
        <dbReference type="ARBA" id="ARBA00022989"/>
    </source>
</evidence>
<comment type="subcellular location">
    <subcellularLocation>
        <location evidence="1">Cell membrane</location>
        <topology evidence="1">Multi-pass membrane protein</topology>
    </subcellularLocation>
</comment>
<dbReference type="InterPro" id="IPR010343">
    <property type="entry name" value="ArAE_1"/>
</dbReference>
<evidence type="ECO:0000259" key="7">
    <source>
        <dbReference type="Pfam" id="PF11728"/>
    </source>
</evidence>
<evidence type="ECO:0000256" key="5">
    <source>
        <dbReference type="ARBA" id="ARBA00023136"/>
    </source>
</evidence>
<evidence type="ECO:0000313" key="8">
    <source>
        <dbReference type="EMBL" id="MRH42132.1"/>
    </source>
</evidence>
<proteinExistence type="predicted"/>
<feature type="transmembrane region" description="Helical" evidence="6">
    <location>
        <begin position="79"/>
        <end position="107"/>
    </location>
</feature>
<dbReference type="AlphaFoldDB" id="A0A6A8DLK2"/>
<feature type="domain" description="Putative aromatic acid exporter C-terminal" evidence="7">
    <location>
        <begin position="146"/>
        <end position="309"/>
    </location>
</feature>
<dbReference type="InterPro" id="IPR038323">
    <property type="entry name" value="ArAE_1_C_sf"/>
</dbReference>
<dbReference type="Pfam" id="PF06081">
    <property type="entry name" value="ArAE_1"/>
    <property type="match status" value="1"/>
</dbReference>
<evidence type="ECO:0000256" key="1">
    <source>
        <dbReference type="ARBA" id="ARBA00004651"/>
    </source>
</evidence>
<protein>
    <submittedName>
        <fullName evidence="8">Aromatic acid exporter family protein</fullName>
    </submittedName>
</protein>
<keyword evidence="4 6" id="KW-1133">Transmembrane helix</keyword>
<evidence type="ECO:0000256" key="2">
    <source>
        <dbReference type="ARBA" id="ARBA00022475"/>
    </source>
</evidence>
<dbReference type="PANTHER" id="PTHR40064:SF1">
    <property type="entry name" value="MEMBRANE PROTEIN"/>
    <property type="match status" value="1"/>
</dbReference>
<keyword evidence="2" id="KW-1003">Cell membrane</keyword>
<dbReference type="Pfam" id="PF11728">
    <property type="entry name" value="ArAE_1_C"/>
    <property type="match status" value="1"/>
</dbReference>
<feature type="transmembrane region" description="Helical" evidence="6">
    <location>
        <begin position="52"/>
        <end position="73"/>
    </location>
</feature>
<dbReference type="GO" id="GO:0005886">
    <property type="term" value="C:plasma membrane"/>
    <property type="evidence" value="ECO:0007669"/>
    <property type="project" value="UniProtKB-SubCell"/>
</dbReference>
<dbReference type="Proteomes" id="UP000799092">
    <property type="component" value="Unassembled WGS sequence"/>
</dbReference>
<dbReference type="EMBL" id="WJNG01000004">
    <property type="protein sequence ID" value="MRH42132.1"/>
    <property type="molecule type" value="Genomic_DNA"/>
</dbReference>
<dbReference type="InterPro" id="IPR021062">
    <property type="entry name" value="ArAE_1_C"/>
</dbReference>
<sequence length="320" mass="37183">MRIGYRTIKTAIGTPFAIWIAELLSLENYVSAGILTLLCIQPTRKRSFLSSWHRLGACLLAMVFAFVVFELVGYHPASIGILLILFIPATVKLKLTPGIVTSSVILLHLYSSQFITWNLIWNELGLIVIGIGTALLLNLYMPSLDTNLIEMQKKLEDNFKIILQEIAIYLREGRQTWTGKEITETEDLLNEAERMVLRDLENHLLRGNHPYYDYFIMRKKQFELLRRMLPLISQMTVLYEQSYRMADLFDDLADSIHPGNTASIHLQTIRELKQQFEGDELPKTRKEFETRANLFRLLYEIEQYLVLKKNRTPRQNVKTT</sequence>
<evidence type="ECO:0000256" key="6">
    <source>
        <dbReference type="SAM" id="Phobius"/>
    </source>
</evidence>
<dbReference type="PANTHER" id="PTHR40064">
    <property type="entry name" value="MEMBRANE PROTEIN-RELATED"/>
    <property type="match status" value="1"/>
</dbReference>